<protein>
    <recommendedName>
        <fullName evidence="4">Holin-X, holin superfamily III</fullName>
    </recommendedName>
</protein>
<keyword evidence="1" id="KW-0812">Transmembrane</keyword>
<reference evidence="2 3" key="1">
    <citation type="submission" date="2021-04" db="EMBL/GenBank/DDBJ databases">
        <title>Genomics, taxonomy and metabolism of representatives of sulfur bacteria of the genus Thiothrix: Thiothrix fructosivorans QT, Thiothrix unzii A1T and three new species, Thiothrix subterranea sp. nov., Thiothrix litoralis sp. nov. and 'Candidatus Thiothrix anitrata' sp. nov.</title>
        <authorList>
            <person name="Ravin N.V."/>
            <person name="Smolyakov D."/>
            <person name="Rudenko T.S."/>
            <person name="Mardanov A.V."/>
            <person name="Beletsky A.V."/>
            <person name="Markov N.D."/>
            <person name="Fomenkov A.I."/>
            <person name="Roberts R.J."/>
            <person name="Karnachuk O.V."/>
            <person name="Novikov A."/>
            <person name="Grabovich M.Y."/>
        </authorList>
    </citation>
    <scope>NUCLEOTIDE SEQUENCE [LARGE SCALE GENOMIC DNA]</scope>
    <source>
        <strain evidence="2 3">AS</strain>
    </source>
</reference>
<sequence>MKALTDVVISLFDLAEAEGRLLQSKVLQTTSQILYLMIATLFIIVAAGLFMTASYQVLSLYLSPAGALFIMGTVCLLVAGVMIWFTRYINRQQ</sequence>
<evidence type="ECO:0000256" key="1">
    <source>
        <dbReference type="SAM" id="Phobius"/>
    </source>
</evidence>
<feature type="transmembrane region" description="Helical" evidence="1">
    <location>
        <begin position="33"/>
        <end position="55"/>
    </location>
</feature>
<name>A0ABX7WLV4_9GAMM</name>
<gene>
    <name evidence="2" type="ORF">J9253_10410</name>
</gene>
<feature type="transmembrane region" description="Helical" evidence="1">
    <location>
        <begin position="61"/>
        <end position="85"/>
    </location>
</feature>
<keyword evidence="1" id="KW-0472">Membrane</keyword>
<keyword evidence="3" id="KW-1185">Reference proteome</keyword>
<evidence type="ECO:0000313" key="2">
    <source>
        <dbReference type="EMBL" id="QTR44469.1"/>
    </source>
</evidence>
<dbReference type="Proteomes" id="UP000672039">
    <property type="component" value="Chromosome"/>
</dbReference>
<dbReference type="RefSeq" id="WP_210220960.1">
    <property type="nucleotide sequence ID" value="NZ_CP072801.1"/>
</dbReference>
<keyword evidence="1" id="KW-1133">Transmembrane helix</keyword>
<organism evidence="2 3">
    <name type="scientific">Thiothrix litoralis</name>
    <dbReference type="NCBI Taxonomy" id="2891210"/>
    <lineage>
        <taxon>Bacteria</taxon>
        <taxon>Pseudomonadati</taxon>
        <taxon>Pseudomonadota</taxon>
        <taxon>Gammaproteobacteria</taxon>
        <taxon>Thiotrichales</taxon>
        <taxon>Thiotrichaceae</taxon>
        <taxon>Thiothrix</taxon>
    </lineage>
</organism>
<evidence type="ECO:0008006" key="4">
    <source>
        <dbReference type="Google" id="ProtNLM"/>
    </source>
</evidence>
<accession>A0ABX7WLV4</accession>
<dbReference type="EMBL" id="CP072801">
    <property type="protein sequence ID" value="QTR44469.1"/>
    <property type="molecule type" value="Genomic_DNA"/>
</dbReference>
<evidence type="ECO:0000313" key="3">
    <source>
        <dbReference type="Proteomes" id="UP000672039"/>
    </source>
</evidence>
<proteinExistence type="predicted"/>